<dbReference type="Pfam" id="PF00501">
    <property type="entry name" value="AMP-binding"/>
    <property type="match status" value="2"/>
</dbReference>
<dbReference type="Pfam" id="PF13193">
    <property type="entry name" value="AMP-binding_C"/>
    <property type="match status" value="1"/>
</dbReference>
<evidence type="ECO:0000256" key="3">
    <source>
        <dbReference type="ARBA" id="ARBA00012985"/>
    </source>
</evidence>
<dbReference type="InterPro" id="IPR042099">
    <property type="entry name" value="ANL_N_sf"/>
</dbReference>
<evidence type="ECO:0000313" key="14">
    <source>
        <dbReference type="Ensembl" id="ENSSGRP00000039249.1"/>
    </source>
</evidence>
<dbReference type="GO" id="GO:0005737">
    <property type="term" value="C:cytoplasm"/>
    <property type="evidence" value="ECO:0007669"/>
    <property type="project" value="TreeGrafter"/>
</dbReference>
<evidence type="ECO:0000259" key="13">
    <source>
        <dbReference type="Pfam" id="PF16177"/>
    </source>
</evidence>
<feature type="domain" description="AMP-dependent synthetase/ligase" evidence="11">
    <location>
        <begin position="155"/>
        <end position="384"/>
    </location>
</feature>
<accession>A0A672MKM6</accession>
<evidence type="ECO:0000259" key="11">
    <source>
        <dbReference type="Pfam" id="PF00501"/>
    </source>
</evidence>
<dbReference type="Proteomes" id="UP000472262">
    <property type="component" value="Unassembled WGS sequence"/>
</dbReference>
<evidence type="ECO:0000313" key="15">
    <source>
        <dbReference type="Proteomes" id="UP000472262"/>
    </source>
</evidence>
<organism evidence="14 15">
    <name type="scientific">Sinocyclocheilus grahami</name>
    <name type="common">Dianchi golden-line fish</name>
    <name type="synonym">Barbus grahami</name>
    <dbReference type="NCBI Taxonomy" id="75366"/>
    <lineage>
        <taxon>Eukaryota</taxon>
        <taxon>Metazoa</taxon>
        <taxon>Chordata</taxon>
        <taxon>Craniata</taxon>
        <taxon>Vertebrata</taxon>
        <taxon>Euteleostomi</taxon>
        <taxon>Actinopterygii</taxon>
        <taxon>Neopterygii</taxon>
        <taxon>Teleostei</taxon>
        <taxon>Ostariophysi</taxon>
        <taxon>Cypriniformes</taxon>
        <taxon>Cyprinidae</taxon>
        <taxon>Cyprininae</taxon>
        <taxon>Sinocyclocheilus</taxon>
    </lineage>
</organism>
<evidence type="ECO:0000256" key="9">
    <source>
        <dbReference type="ARBA" id="ARBA00029726"/>
    </source>
</evidence>
<comment type="catalytic activity">
    <reaction evidence="10">
        <text>propanoate + ATP + CoA = propanoyl-CoA + AMP + diphosphate</text>
        <dbReference type="Rhea" id="RHEA:20373"/>
        <dbReference type="ChEBI" id="CHEBI:17272"/>
        <dbReference type="ChEBI" id="CHEBI:30616"/>
        <dbReference type="ChEBI" id="CHEBI:33019"/>
        <dbReference type="ChEBI" id="CHEBI:57287"/>
        <dbReference type="ChEBI" id="CHEBI:57392"/>
        <dbReference type="ChEBI" id="CHEBI:456215"/>
        <dbReference type="EC" id="6.2.1.17"/>
    </reaction>
    <physiologicalReaction direction="left-to-right" evidence="10">
        <dbReference type="Rhea" id="RHEA:20374"/>
    </physiologicalReaction>
</comment>
<evidence type="ECO:0000256" key="2">
    <source>
        <dbReference type="ARBA" id="ARBA00006432"/>
    </source>
</evidence>
<dbReference type="InterPro" id="IPR045851">
    <property type="entry name" value="AMP-bd_C_sf"/>
</dbReference>
<dbReference type="GO" id="GO:0005524">
    <property type="term" value="F:ATP binding"/>
    <property type="evidence" value="ECO:0007669"/>
    <property type="project" value="UniProtKB-KW"/>
</dbReference>
<dbReference type="Gene3D" id="3.40.50.12780">
    <property type="entry name" value="N-terminal domain of ligase-like"/>
    <property type="match status" value="1"/>
</dbReference>
<dbReference type="InterPro" id="IPR032387">
    <property type="entry name" value="ACAS_N"/>
</dbReference>
<keyword evidence="6" id="KW-0547">Nucleotide-binding</keyword>
<dbReference type="PROSITE" id="PS00455">
    <property type="entry name" value="AMP_BINDING"/>
    <property type="match status" value="1"/>
</dbReference>
<dbReference type="PANTHER" id="PTHR24095">
    <property type="entry name" value="ACETYL-COENZYME A SYNTHETASE"/>
    <property type="match status" value="1"/>
</dbReference>
<dbReference type="InterPro" id="IPR000873">
    <property type="entry name" value="AMP-dep_synth/lig_dom"/>
</dbReference>
<evidence type="ECO:0000256" key="4">
    <source>
        <dbReference type="ARBA" id="ARBA00013275"/>
    </source>
</evidence>
<dbReference type="FunFam" id="3.30.300.30:FF:000004">
    <property type="entry name" value="Acetyl-coenzyme A synthetase"/>
    <property type="match status" value="1"/>
</dbReference>
<dbReference type="GO" id="GO:0006629">
    <property type="term" value="P:lipid metabolic process"/>
    <property type="evidence" value="ECO:0007669"/>
    <property type="project" value="UniProtKB-KW"/>
</dbReference>
<keyword evidence="5" id="KW-0436">Ligase</keyword>
<dbReference type="CDD" id="cd05966">
    <property type="entry name" value="ACS"/>
    <property type="match status" value="1"/>
</dbReference>
<sequence length="557" mass="62540">VLLCPEFWGDVAEDFFWKTKYTGKFLDYNFDVTKGDIFVKCMEGATTNICYNVLDRNVHERKLGDKVAFYWEGNEPGDEKTVTYRELLQQVCKFANVLKSQGVKKGDRVSIYMPMVVELVVAMLACARIGAVHAIVPWNPEVDLCWHSLIGGASEECEPVWCDSEDPLFILYTSGSTGKPKGVLHTVSGYMLYTAATFKLVFDYHSDDVYWCTADIGWITGHSYITYGPLANGATSVLFEGLPTYPDVSRMWEIVDKYHVSKFYTAPTAIRLLMKYGSEPVQKYNRTSLKILGTVGEPINPEAWQWYYSVVGEKRCPVVDTFWQTETGGHVMTPLPAATPMKPGSTFPFFGVVPAILNESGEELEGPSEGYLVFKQPWPGVMRTVYGNHERFETTYFKKFPGFYVTGDGCRRDKDGYYWITGRIDDMLNVSGHLLSTAEVESALVEHEAVAEAAVVGRPHPVKGESLYCFVTLNDGINYNQKLEVELKKQVREKIGAIATPDYIQNAPGLPKTRSGKIMRRVLRKIACNEQDLGDVSTLADSSVIEQLFENRCCTAV</sequence>
<protein>
    <recommendedName>
        <fullName evidence="9">Propionate--CoA ligase</fullName>
        <ecNumber evidence="4">6.2.1.1</ecNumber>
        <ecNumber evidence="3">6.2.1.17</ecNumber>
    </recommendedName>
</protein>
<dbReference type="NCBIfam" id="NF001208">
    <property type="entry name" value="PRK00174.1"/>
    <property type="match status" value="1"/>
</dbReference>
<dbReference type="InterPro" id="IPR020845">
    <property type="entry name" value="AMP-binding_CS"/>
</dbReference>
<keyword evidence="15" id="KW-1185">Reference proteome</keyword>
<dbReference type="Pfam" id="PF16177">
    <property type="entry name" value="ACAS_N"/>
    <property type="match status" value="1"/>
</dbReference>
<evidence type="ECO:0000259" key="12">
    <source>
        <dbReference type="Pfam" id="PF13193"/>
    </source>
</evidence>
<dbReference type="InterPro" id="IPR025110">
    <property type="entry name" value="AMP-bd_C"/>
</dbReference>
<feature type="domain" description="AMP-dependent synthetase/ligase" evidence="11">
    <location>
        <begin position="61"/>
        <end position="136"/>
    </location>
</feature>
<dbReference type="GO" id="GO:0050218">
    <property type="term" value="F:propionate-CoA ligase activity"/>
    <property type="evidence" value="ECO:0007669"/>
    <property type="project" value="UniProtKB-EC"/>
</dbReference>
<dbReference type="Ensembl" id="ENSSGRT00000042076.1">
    <property type="protein sequence ID" value="ENSSGRP00000039249.1"/>
    <property type="gene ID" value="ENSSGRG00000019986.1"/>
</dbReference>
<evidence type="ECO:0000256" key="1">
    <source>
        <dbReference type="ARBA" id="ARBA00001884"/>
    </source>
</evidence>
<dbReference type="GO" id="GO:0003987">
    <property type="term" value="F:acetate-CoA ligase activity"/>
    <property type="evidence" value="ECO:0007669"/>
    <property type="project" value="UniProtKB-EC"/>
</dbReference>
<evidence type="ECO:0000256" key="8">
    <source>
        <dbReference type="ARBA" id="ARBA00023098"/>
    </source>
</evidence>
<dbReference type="AlphaFoldDB" id="A0A672MKM6"/>
<comment type="catalytic activity">
    <reaction evidence="1">
        <text>acetate + ATP + CoA = acetyl-CoA + AMP + diphosphate</text>
        <dbReference type="Rhea" id="RHEA:23176"/>
        <dbReference type="ChEBI" id="CHEBI:30089"/>
        <dbReference type="ChEBI" id="CHEBI:30616"/>
        <dbReference type="ChEBI" id="CHEBI:33019"/>
        <dbReference type="ChEBI" id="CHEBI:57287"/>
        <dbReference type="ChEBI" id="CHEBI:57288"/>
        <dbReference type="ChEBI" id="CHEBI:456215"/>
        <dbReference type="EC" id="6.2.1.1"/>
    </reaction>
    <physiologicalReaction direction="left-to-right" evidence="1">
        <dbReference type="Rhea" id="RHEA:23177"/>
    </physiologicalReaction>
</comment>
<feature type="domain" description="AMP-binding enzyme C-terminal" evidence="12">
    <location>
        <begin position="439"/>
        <end position="517"/>
    </location>
</feature>
<proteinExistence type="inferred from homology"/>
<gene>
    <name evidence="14" type="primary">LOC107559859</name>
</gene>
<keyword evidence="7" id="KW-0067">ATP-binding</keyword>
<reference evidence="14" key="1">
    <citation type="submission" date="2025-08" db="UniProtKB">
        <authorList>
            <consortium name="Ensembl"/>
        </authorList>
    </citation>
    <scope>IDENTIFICATION</scope>
</reference>
<keyword evidence="8" id="KW-0443">Lipid metabolism</keyword>
<feature type="domain" description="Acetyl-coenzyme A synthetase N-terminal" evidence="13">
    <location>
        <begin position="6"/>
        <end position="53"/>
    </location>
</feature>
<reference evidence="14" key="2">
    <citation type="submission" date="2025-09" db="UniProtKB">
        <authorList>
            <consortium name="Ensembl"/>
        </authorList>
    </citation>
    <scope>IDENTIFICATION</scope>
</reference>
<name>A0A672MKM6_SINGR</name>
<evidence type="ECO:0000256" key="5">
    <source>
        <dbReference type="ARBA" id="ARBA00022598"/>
    </source>
</evidence>
<dbReference type="EC" id="6.2.1.17" evidence="3"/>
<evidence type="ECO:0000256" key="7">
    <source>
        <dbReference type="ARBA" id="ARBA00022840"/>
    </source>
</evidence>
<comment type="similarity">
    <text evidence="2">Belongs to the ATP-dependent AMP-binding enzyme family.</text>
</comment>
<dbReference type="PANTHER" id="PTHR24095:SF126">
    <property type="entry name" value="ACETYL-COENZYME A SYNTHETASE, CYTOPLASMIC"/>
    <property type="match status" value="1"/>
</dbReference>
<dbReference type="Gene3D" id="3.30.300.30">
    <property type="match status" value="1"/>
</dbReference>
<dbReference type="SUPFAM" id="SSF56801">
    <property type="entry name" value="Acetyl-CoA synthetase-like"/>
    <property type="match status" value="1"/>
</dbReference>
<dbReference type="GO" id="GO:0006085">
    <property type="term" value="P:acetyl-CoA biosynthetic process"/>
    <property type="evidence" value="ECO:0007669"/>
    <property type="project" value="TreeGrafter"/>
</dbReference>
<dbReference type="EC" id="6.2.1.1" evidence="4"/>
<evidence type="ECO:0000256" key="10">
    <source>
        <dbReference type="ARBA" id="ARBA00049004"/>
    </source>
</evidence>
<evidence type="ECO:0000256" key="6">
    <source>
        <dbReference type="ARBA" id="ARBA00022741"/>
    </source>
</evidence>